<name>A0ACA9LN67_9GLOM</name>
<gene>
    <name evidence="1" type="ORF">RPERSI_LOCUS3540</name>
</gene>
<sequence>IYGDTAKIHEIAQNSKENFGKTLDNINATMSSLKILQRNEKDFPNKGYYKSFRNFIQVSDKIRLFVDTVAQRSAFFKYINAYNIKNKYKKLYQELTIETLKDNSQALEDIQIKSKLLGEQQEGFKNQIDIILQEILIIKNQVGINSINQN</sequence>
<organism evidence="1 2">
    <name type="scientific">Racocetra persica</name>
    <dbReference type="NCBI Taxonomy" id="160502"/>
    <lineage>
        <taxon>Eukaryota</taxon>
        <taxon>Fungi</taxon>
        <taxon>Fungi incertae sedis</taxon>
        <taxon>Mucoromycota</taxon>
        <taxon>Glomeromycotina</taxon>
        <taxon>Glomeromycetes</taxon>
        <taxon>Diversisporales</taxon>
        <taxon>Gigasporaceae</taxon>
        <taxon>Racocetra</taxon>
    </lineage>
</organism>
<keyword evidence="2" id="KW-1185">Reference proteome</keyword>
<comment type="caution">
    <text evidence="1">The sequence shown here is derived from an EMBL/GenBank/DDBJ whole genome shotgun (WGS) entry which is preliminary data.</text>
</comment>
<dbReference type="EMBL" id="CAJVQC010004446">
    <property type="protein sequence ID" value="CAG8540707.1"/>
    <property type="molecule type" value="Genomic_DNA"/>
</dbReference>
<accession>A0ACA9LN67</accession>
<dbReference type="Proteomes" id="UP000789920">
    <property type="component" value="Unassembled WGS sequence"/>
</dbReference>
<evidence type="ECO:0000313" key="1">
    <source>
        <dbReference type="EMBL" id="CAG8540707.1"/>
    </source>
</evidence>
<evidence type="ECO:0000313" key="2">
    <source>
        <dbReference type="Proteomes" id="UP000789920"/>
    </source>
</evidence>
<proteinExistence type="predicted"/>
<reference evidence="1" key="1">
    <citation type="submission" date="2021-06" db="EMBL/GenBank/DDBJ databases">
        <authorList>
            <person name="Kallberg Y."/>
            <person name="Tangrot J."/>
            <person name="Rosling A."/>
        </authorList>
    </citation>
    <scope>NUCLEOTIDE SEQUENCE</scope>
    <source>
        <strain evidence="1">MA461A</strain>
    </source>
</reference>
<feature type="non-terminal residue" evidence="1">
    <location>
        <position position="1"/>
    </location>
</feature>
<protein>
    <submittedName>
        <fullName evidence="1">32576_t:CDS:1</fullName>
    </submittedName>
</protein>